<dbReference type="PANTHER" id="PTHR32278:SF111">
    <property type="entry name" value="F-BOX PROTEIN PP2-B12-RELATED"/>
    <property type="match status" value="1"/>
</dbReference>
<keyword evidence="2" id="KW-0328">Glycosyltransferase</keyword>
<gene>
    <name evidence="2" type="ORF">Din_039221</name>
</gene>
<keyword evidence="2" id="KW-0808">Transferase</keyword>
<dbReference type="InterPro" id="IPR001810">
    <property type="entry name" value="F-box_dom"/>
</dbReference>
<dbReference type="Pfam" id="PF14299">
    <property type="entry name" value="PP2"/>
    <property type="match status" value="1"/>
</dbReference>
<dbReference type="GO" id="GO:0016762">
    <property type="term" value="F:xyloglucan:xyloglucosyl transferase activity"/>
    <property type="evidence" value="ECO:0007669"/>
    <property type="project" value="UniProtKB-EC"/>
</dbReference>
<dbReference type="SMART" id="SM00256">
    <property type="entry name" value="FBOX"/>
    <property type="match status" value="1"/>
</dbReference>
<dbReference type="Gene3D" id="1.20.1280.50">
    <property type="match status" value="1"/>
</dbReference>
<evidence type="ECO:0000313" key="2">
    <source>
        <dbReference type="EMBL" id="MPA69780.1"/>
    </source>
</evidence>
<organism evidence="2">
    <name type="scientific">Davidia involucrata</name>
    <name type="common">Dove tree</name>
    <dbReference type="NCBI Taxonomy" id="16924"/>
    <lineage>
        <taxon>Eukaryota</taxon>
        <taxon>Viridiplantae</taxon>
        <taxon>Streptophyta</taxon>
        <taxon>Embryophyta</taxon>
        <taxon>Tracheophyta</taxon>
        <taxon>Spermatophyta</taxon>
        <taxon>Magnoliopsida</taxon>
        <taxon>eudicotyledons</taxon>
        <taxon>Gunneridae</taxon>
        <taxon>Pentapetalae</taxon>
        <taxon>asterids</taxon>
        <taxon>Cornales</taxon>
        <taxon>Nyssaceae</taxon>
        <taxon>Davidia</taxon>
    </lineage>
</organism>
<reference evidence="2" key="1">
    <citation type="submission" date="2019-08" db="EMBL/GenBank/DDBJ databases">
        <title>Reference gene set and small RNA set construction with multiple tissues from Davidia involucrata Baill.</title>
        <authorList>
            <person name="Yang H."/>
            <person name="Zhou C."/>
            <person name="Li G."/>
            <person name="Wang J."/>
            <person name="Gao P."/>
            <person name="Wang M."/>
            <person name="Wang R."/>
            <person name="Zhao Y."/>
        </authorList>
    </citation>
    <scope>NUCLEOTIDE SEQUENCE</scope>
    <source>
        <tissue evidence="2">Mixed with DoveR01_LX</tissue>
    </source>
</reference>
<name>A0A5B7BLC7_DAVIN</name>
<dbReference type="SUPFAM" id="SSF81383">
    <property type="entry name" value="F-box domain"/>
    <property type="match status" value="1"/>
</dbReference>
<dbReference type="PROSITE" id="PS50181">
    <property type="entry name" value="FBOX"/>
    <property type="match status" value="1"/>
</dbReference>
<dbReference type="InterPro" id="IPR036047">
    <property type="entry name" value="F-box-like_dom_sf"/>
</dbReference>
<dbReference type="CDD" id="cd22162">
    <property type="entry name" value="F-box_AtSKIP3-like"/>
    <property type="match status" value="1"/>
</dbReference>
<dbReference type="AlphaFoldDB" id="A0A5B7BLC7"/>
<dbReference type="Pfam" id="PF12937">
    <property type="entry name" value="F-box-like"/>
    <property type="match status" value="1"/>
</dbReference>
<accession>A0A5B7BLC7</accession>
<dbReference type="EMBL" id="GHES01039221">
    <property type="protein sequence ID" value="MPA69780.1"/>
    <property type="molecule type" value="Transcribed_RNA"/>
</dbReference>
<dbReference type="InterPro" id="IPR025886">
    <property type="entry name" value="PP2-like"/>
</dbReference>
<evidence type="ECO:0000259" key="1">
    <source>
        <dbReference type="PROSITE" id="PS50181"/>
    </source>
</evidence>
<sequence length="272" mass="31013">MKRRAACLAVLPEECVSVILSFTSPRDACRLSLTSSEFSSAALSESVWERFLPSDYEEIISRSVAPVVFTSMRDLFFRLCDSPILLRGSAMSFALDKGTGKKCYMLGSRELSIARGNTQYQWRWTRSLESRNSEAVEYGHGCRLDDIQCKMETHMLSPNTTYAAYFVYKLLTNGFEYYPVYASVKFVKGGGRGDIYAVNRAFLTSRTSTHVPIRQYGQLPRERRDGWMEIEMGEFFNDHGHDNEVELLVKGSKVLNFRLIVQGIELRPKEGK</sequence>
<proteinExistence type="predicted"/>
<dbReference type="PANTHER" id="PTHR32278">
    <property type="entry name" value="F-BOX DOMAIN-CONTAINING PROTEIN"/>
    <property type="match status" value="1"/>
</dbReference>
<dbReference type="EC" id="2.4.1.207" evidence="2"/>
<feature type="domain" description="F-box" evidence="1">
    <location>
        <begin position="5"/>
        <end position="51"/>
    </location>
</feature>
<protein>
    <submittedName>
        <fullName evidence="2">Putative F-box protein PP2-B10-like</fullName>
        <ecNumber evidence="2">2.4.1.207</ecNumber>
    </submittedName>
</protein>